<keyword evidence="3" id="KW-1185">Reference proteome</keyword>
<feature type="region of interest" description="Disordered" evidence="1">
    <location>
        <begin position="1"/>
        <end position="21"/>
    </location>
</feature>
<dbReference type="AlphaFoldDB" id="A0A4P9Y2S7"/>
<feature type="region of interest" description="Disordered" evidence="1">
    <location>
        <begin position="149"/>
        <end position="177"/>
    </location>
</feature>
<organism evidence="2 3">
    <name type="scientific">Piptocephalis cylindrospora</name>
    <dbReference type="NCBI Taxonomy" id="1907219"/>
    <lineage>
        <taxon>Eukaryota</taxon>
        <taxon>Fungi</taxon>
        <taxon>Fungi incertae sedis</taxon>
        <taxon>Zoopagomycota</taxon>
        <taxon>Zoopagomycotina</taxon>
        <taxon>Zoopagomycetes</taxon>
        <taxon>Zoopagales</taxon>
        <taxon>Piptocephalidaceae</taxon>
        <taxon>Piptocephalis</taxon>
    </lineage>
</organism>
<sequence length="177" mass="19987">MPIHRDLAKGMARDAKPSFNPPSTMRFSANIISSIVFLGVGLLVTALAHPIPNAPQVILQPGSPTYDEAMENRRRFEQASDAVADQFIKEDDLRQQREQNLNLAQEEARQQDANNQGASPGGFWGKMGKLTEKTRYRFGHLGERVKDRGQTIKEKFRSGEHDEVRSRRTVRDAEIDD</sequence>
<dbReference type="EMBL" id="KZ988081">
    <property type="protein sequence ID" value="RKP13208.1"/>
    <property type="molecule type" value="Genomic_DNA"/>
</dbReference>
<evidence type="ECO:0000256" key="1">
    <source>
        <dbReference type="SAM" id="MobiDB-lite"/>
    </source>
</evidence>
<proteinExistence type="predicted"/>
<name>A0A4P9Y2S7_9FUNG</name>
<dbReference type="Proteomes" id="UP000267251">
    <property type="component" value="Unassembled WGS sequence"/>
</dbReference>
<feature type="region of interest" description="Disordered" evidence="1">
    <location>
        <begin position="106"/>
        <end position="126"/>
    </location>
</feature>
<dbReference type="OrthoDB" id="10590317at2759"/>
<evidence type="ECO:0000313" key="3">
    <source>
        <dbReference type="Proteomes" id="UP000267251"/>
    </source>
</evidence>
<protein>
    <submittedName>
        <fullName evidence="2">Uncharacterized protein</fullName>
    </submittedName>
</protein>
<accession>A0A4P9Y2S7</accession>
<feature type="compositionally biased region" description="Basic and acidic residues" evidence="1">
    <location>
        <begin position="1"/>
        <end position="16"/>
    </location>
</feature>
<reference evidence="3" key="1">
    <citation type="journal article" date="2018" name="Nat. Microbiol.">
        <title>Leveraging single-cell genomics to expand the fungal tree of life.</title>
        <authorList>
            <person name="Ahrendt S.R."/>
            <person name="Quandt C.A."/>
            <person name="Ciobanu D."/>
            <person name="Clum A."/>
            <person name="Salamov A."/>
            <person name="Andreopoulos B."/>
            <person name="Cheng J.F."/>
            <person name="Woyke T."/>
            <person name="Pelin A."/>
            <person name="Henrissat B."/>
            <person name="Reynolds N.K."/>
            <person name="Benny G.L."/>
            <person name="Smith M.E."/>
            <person name="James T.Y."/>
            <person name="Grigoriev I.V."/>
        </authorList>
    </citation>
    <scope>NUCLEOTIDE SEQUENCE [LARGE SCALE GENOMIC DNA]</scope>
</reference>
<evidence type="ECO:0000313" key="2">
    <source>
        <dbReference type="EMBL" id="RKP13208.1"/>
    </source>
</evidence>
<gene>
    <name evidence="2" type="ORF">BJ684DRAFT_20281</name>
</gene>